<organism evidence="1 2">
    <name type="scientific">Gordonia terrae C-6</name>
    <dbReference type="NCBI Taxonomy" id="1316928"/>
    <lineage>
        <taxon>Bacteria</taxon>
        <taxon>Bacillati</taxon>
        <taxon>Actinomycetota</taxon>
        <taxon>Actinomycetes</taxon>
        <taxon>Mycobacteriales</taxon>
        <taxon>Gordoniaceae</taxon>
        <taxon>Gordonia</taxon>
    </lineage>
</organism>
<dbReference type="EMBL" id="AQPW01000029">
    <property type="protein sequence ID" value="EON31195.1"/>
    <property type="molecule type" value="Genomic_DNA"/>
</dbReference>
<evidence type="ECO:0000313" key="2">
    <source>
        <dbReference type="Proteomes" id="UP000013569"/>
    </source>
</evidence>
<reference evidence="1 2" key="1">
    <citation type="journal article" date="2013" name="Genome Announc.">
        <title>Draft Genome Sequence of a Benzothiophene-Desulfurizing Bacterium, Gordona terrae Strain C-6.</title>
        <authorList>
            <person name="Wang W."/>
            <person name="Ma T."/>
            <person name="Ren Y."/>
            <person name="Li G."/>
        </authorList>
    </citation>
    <scope>NUCLEOTIDE SEQUENCE [LARGE SCALE GENOMIC DNA]</scope>
    <source>
        <strain evidence="1 2">C-6</strain>
    </source>
</reference>
<evidence type="ECO:0000313" key="1">
    <source>
        <dbReference type="EMBL" id="EON31195.1"/>
    </source>
</evidence>
<comment type="caution">
    <text evidence="1">The sequence shown here is derived from an EMBL/GenBank/DDBJ whole genome shotgun (WGS) entry which is preliminary data.</text>
</comment>
<gene>
    <name evidence="1" type="ORF">GTC6_18803</name>
</gene>
<name>R7Y5C0_9ACTN</name>
<protein>
    <submittedName>
        <fullName evidence="1">Uncharacterized protein</fullName>
    </submittedName>
</protein>
<accession>R7Y5C0</accession>
<proteinExistence type="predicted"/>
<sequence>MQSPTFVGAPMVTTDNCPGARQGPLAVVNVATRVESRQADCTRCSPVPPLQYDAATTTAAPATQPVGSADAGGAVSVVKAAPAAHTPPASRTRAIRFEIGMGLMLENGAPEIRYLEQYWSVRGNGLPECVAVLRTSVDAPTPPSSVRGMVAQQRAR</sequence>
<dbReference type="AlphaFoldDB" id="R7Y5C0"/>
<dbReference type="Proteomes" id="UP000013569">
    <property type="component" value="Unassembled WGS sequence"/>
</dbReference>